<evidence type="ECO:0000259" key="7">
    <source>
        <dbReference type="PROSITE" id="PS51007"/>
    </source>
</evidence>
<dbReference type="eggNOG" id="COG1413">
    <property type="taxonomic scope" value="Bacteria"/>
</dbReference>
<dbReference type="OrthoDB" id="9808161at2"/>
<dbReference type="SUPFAM" id="SSF46626">
    <property type="entry name" value="Cytochrome c"/>
    <property type="match status" value="1"/>
</dbReference>
<protein>
    <submittedName>
        <fullName evidence="8">Membrane-bound dehydrogenase domain protein</fullName>
    </submittedName>
</protein>
<dbReference type="eggNOG" id="COG2755">
    <property type="taxonomic scope" value="Bacteria"/>
</dbReference>
<dbReference type="Pfam" id="PF23500">
    <property type="entry name" value="DUF7133"/>
    <property type="match status" value="1"/>
</dbReference>
<keyword evidence="5" id="KW-1133">Transmembrane helix</keyword>
<keyword evidence="5" id="KW-0812">Transmembrane</keyword>
<proteinExistence type="predicted"/>
<keyword evidence="9" id="KW-1185">Reference proteome</keyword>
<dbReference type="STRING" id="1185876.BN8_00384"/>
<dbReference type="Gene3D" id="3.40.50.1110">
    <property type="entry name" value="SGNH hydrolase"/>
    <property type="match status" value="1"/>
</dbReference>
<dbReference type="PROSITE" id="PS51007">
    <property type="entry name" value="CYTC"/>
    <property type="match status" value="1"/>
</dbReference>
<gene>
    <name evidence="8" type="ORF">BN8_00384</name>
</gene>
<dbReference type="AlphaFoldDB" id="I2GC36"/>
<evidence type="ECO:0000256" key="1">
    <source>
        <dbReference type="ARBA" id="ARBA00022617"/>
    </source>
</evidence>
<dbReference type="GO" id="GO:0016788">
    <property type="term" value="F:hydrolase activity, acting on ester bonds"/>
    <property type="evidence" value="ECO:0007669"/>
    <property type="project" value="UniProtKB-ARBA"/>
</dbReference>
<keyword evidence="2 4" id="KW-0479">Metal-binding</keyword>
<dbReference type="RefSeq" id="WP_009280048.1">
    <property type="nucleotide sequence ID" value="NZ_CAIT01000004.1"/>
</dbReference>
<dbReference type="InterPro" id="IPR016024">
    <property type="entry name" value="ARM-type_fold"/>
</dbReference>
<evidence type="ECO:0000256" key="5">
    <source>
        <dbReference type="SAM" id="Phobius"/>
    </source>
</evidence>
<evidence type="ECO:0000256" key="2">
    <source>
        <dbReference type="ARBA" id="ARBA00022723"/>
    </source>
</evidence>
<dbReference type="Gene3D" id="1.25.10.10">
    <property type="entry name" value="Leucine-rich Repeat Variant"/>
    <property type="match status" value="1"/>
</dbReference>
<feature type="transmembrane region" description="Helical" evidence="5">
    <location>
        <begin position="12"/>
        <end position="30"/>
    </location>
</feature>
<dbReference type="Pfam" id="PF13646">
    <property type="entry name" value="HEAT_2"/>
    <property type="match status" value="1"/>
</dbReference>
<sequence length="1062" mass="119716">MKRLSLRTKSIYGLLIVSAILIGFSAFQFYSAKTLQLKQGAHIVLLGNNLGSRMMNYDHFETEMHLRYPDSQLFIRNMCDGGDTPGFRPHASRFSPWAFPGAEKFQTELATPSESEGHFESPDQWLTRLKPDVIIAFFGYNESFQGPAGLANYKAELDAFARHTLNQKYNGTAAPQLALVSPIAFEDLSALYDLPNGKKENVNLALYAKAMKEVADKNNLLFVDAFTPSQKWYQESQEPLTIDGFQLNNEGYKRLGVLLADQVFGKVPAKAEANRKLVYDAVIEKDWMWHNDFKIPNGVHVYGRRYNPFGPDNYPAEIEKIRQMTANRDTAVWLAASKGQKMDLEAADARTRPLPEVKTNFNPQKNGSLTYLYGQDALSKLKVPEGYKIELFASEQEFPNLAKPMQMSFDNKGRLWVACMPSYPHYKPGDPKPDDKIIILEDTNNDGKADKETVFADKLHLPLGFEIAPEGVYVSQGTNLKLFVDTNGDDRADKSEILLSGFDDHDTHHNSHAFTTDPSGAIYSGEGVFLHTNVETPYGPVRATNGGFYRYAPQLKKLERTAQLAIPNPWGIAFDDWGQPFFAETSSPDFRWMLPGSVLPRYGESTHKSKQLIEDAHRVRPTSGVEFVSSRHFPDEIQGDYMINNTIGFLGTKMHTLEDEGTGYKSRHRMDLIVSDDRNFRPVDMEFAPDGSLYVIDWHNILIGHMQHNARDPLRDHMHGRVYRITYPSRPLVQPAKVAGASIDELLDNLKLPEYRTRYRTRRELRGRDANEVLAKLNTWVAKLDKNDPRYEHHLLEGLWVSWGLNKVDQNLLRQLLKAKDYRARAAAVQVVRYTGHQVPDQANLLMQAARDDNSRVRLMAIVAASWIGPEKGLPILAEAAKKPLDDWMVHAHEAAVVHLKGEPVKKEKEIATTSNLKGEELALHTLGKQLFAKEGYCITCHQPDGKGLAASGFPPLSGTKWVLGDEERLIKIVLKGLMGPIEVNGKTYPGQVPMTPYGGLMNDREVAAVLTYVRNAFGNQAPAVYPEKVKKVRATVESKKDFYTPEQLLKEHPMEKDVSSR</sequence>
<feature type="domain" description="Cytochrome c" evidence="7">
    <location>
        <begin position="923"/>
        <end position="1018"/>
    </location>
</feature>
<comment type="caution">
    <text evidence="8">The sequence shown here is derived from an EMBL/GenBank/DDBJ whole genome shotgun (WGS) entry which is preliminary data.</text>
</comment>
<keyword evidence="1 4" id="KW-0349">Heme</keyword>
<dbReference type="SUPFAM" id="SSF48371">
    <property type="entry name" value="ARM repeat"/>
    <property type="match status" value="1"/>
</dbReference>
<dbReference type="InterPro" id="IPR036909">
    <property type="entry name" value="Cyt_c-like_dom_sf"/>
</dbReference>
<reference evidence="8 9" key="1">
    <citation type="journal article" date="2012" name="J. Bacteriol.">
        <title>Genome Sequence of the Filamentous Bacterium Fibrisoma limi BUZ 3T.</title>
        <authorList>
            <person name="Filippini M."/>
            <person name="Qi W."/>
            <person name="Jaenicke S."/>
            <person name="Goesmann A."/>
            <person name="Smits T.H."/>
            <person name="Bagheri H.C."/>
        </authorList>
    </citation>
    <scope>NUCLEOTIDE SEQUENCE [LARGE SCALE GENOMIC DNA]</scope>
    <source>
        <strain evidence="9">BUZ 3T</strain>
    </source>
</reference>
<dbReference type="NCBIfam" id="TIGR02604">
    <property type="entry name" value="Piru_Ver_Nterm"/>
    <property type="match status" value="1"/>
</dbReference>
<dbReference type="SUPFAM" id="SSF63829">
    <property type="entry name" value="Calcium-dependent phosphotriesterase"/>
    <property type="match status" value="1"/>
</dbReference>
<dbReference type="InterPro" id="IPR011989">
    <property type="entry name" value="ARM-like"/>
</dbReference>
<dbReference type="SUPFAM" id="SSF52266">
    <property type="entry name" value="SGNH hydrolase"/>
    <property type="match status" value="1"/>
</dbReference>
<dbReference type="eggNOG" id="COG2133">
    <property type="taxonomic scope" value="Bacteria"/>
</dbReference>
<evidence type="ECO:0000256" key="4">
    <source>
        <dbReference type="PROSITE-ProRule" id="PRU00433"/>
    </source>
</evidence>
<dbReference type="InterPro" id="IPR001202">
    <property type="entry name" value="WW_dom"/>
</dbReference>
<dbReference type="PANTHER" id="PTHR33546">
    <property type="entry name" value="LARGE, MULTIFUNCTIONAL SECRETED PROTEIN-RELATED"/>
    <property type="match status" value="1"/>
</dbReference>
<dbReference type="PROSITE" id="PS50020">
    <property type="entry name" value="WW_DOMAIN_2"/>
    <property type="match status" value="1"/>
</dbReference>
<dbReference type="InterPro" id="IPR013428">
    <property type="entry name" value="Membrane-bound_put_N"/>
</dbReference>
<dbReference type="GO" id="GO:0009055">
    <property type="term" value="F:electron transfer activity"/>
    <property type="evidence" value="ECO:0007669"/>
    <property type="project" value="InterPro"/>
</dbReference>
<dbReference type="PANTHER" id="PTHR33546:SF1">
    <property type="entry name" value="LARGE, MULTIFUNCTIONAL SECRETED PROTEIN"/>
    <property type="match status" value="1"/>
</dbReference>
<name>I2GC36_9BACT</name>
<dbReference type="CDD" id="cd01834">
    <property type="entry name" value="SGNH_hydrolase_like_2"/>
    <property type="match status" value="1"/>
</dbReference>
<evidence type="ECO:0000313" key="9">
    <source>
        <dbReference type="Proteomes" id="UP000009309"/>
    </source>
</evidence>
<organism evidence="8 9">
    <name type="scientific">Fibrisoma limi BUZ 3</name>
    <dbReference type="NCBI Taxonomy" id="1185876"/>
    <lineage>
        <taxon>Bacteria</taxon>
        <taxon>Pseudomonadati</taxon>
        <taxon>Bacteroidota</taxon>
        <taxon>Cytophagia</taxon>
        <taxon>Cytophagales</taxon>
        <taxon>Spirosomataceae</taxon>
        <taxon>Fibrisoma</taxon>
    </lineage>
</organism>
<dbReference type="GO" id="GO:0020037">
    <property type="term" value="F:heme binding"/>
    <property type="evidence" value="ECO:0007669"/>
    <property type="project" value="InterPro"/>
</dbReference>
<feature type="domain" description="WW" evidence="6">
    <location>
        <begin position="564"/>
        <end position="597"/>
    </location>
</feature>
<dbReference type="EMBL" id="CAIT01000004">
    <property type="protein sequence ID" value="CCH51460.1"/>
    <property type="molecule type" value="Genomic_DNA"/>
</dbReference>
<evidence type="ECO:0000259" key="6">
    <source>
        <dbReference type="PROSITE" id="PS50020"/>
    </source>
</evidence>
<accession>I2GC36</accession>
<dbReference type="InterPro" id="IPR009056">
    <property type="entry name" value="Cyt_c-like_dom"/>
</dbReference>
<evidence type="ECO:0000256" key="3">
    <source>
        <dbReference type="ARBA" id="ARBA00023004"/>
    </source>
</evidence>
<evidence type="ECO:0000313" key="8">
    <source>
        <dbReference type="EMBL" id="CCH51460.1"/>
    </source>
</evidence>
<keyword evidence="3 4" id="KW-0408">Iron</keyword>
<dbReference type="eggNOG" id="COG2010">
    <property type="taxonomic scope" value="Bacteria"/>
</dbReference>
<dbReference type="InterPro" id="IPR055557">
    <property type="entry name" value="DUF7133"/>
</dbReference>
<dbReference type="Proteomes" id="UP000009309">
    <property type="component" value="Unassembled WGS sequence"/>
</dbReference>
<dbReference type="Pfam" id="PF00034">
    <property type="entry name" value="Cytochrom_C"/>
    <property type="match status" value="1"/>
</dbReference>
<dbReference type="Gene3D" id="2.120.10.30">
    <property type="entry name" value="TolB, C-terminal domain"/>
    <property type="match status" value="1"/>
</dbReference>
<dbReference type="Gene3D" id="1.10.760.10">
    <property type="entry name" value="Cytochrome c-like domain"/>
    <property type="match status" value="1"/>
</dbReference>
<dbReference type="InterPro" id="IPR011042">
    <property type="entry name" value="6-blade_b-propeller_TolB-like"/>
</dbReference>
<keyword evidence="5" id="KW-0472">Membrane</keyword>
<dbReference type="GO" id="GO:0046872">
    <property type="term" value="F:metal ion binding"/>
    <property type="evidence" value="ECO:0007669"/>
    <property type="project" value="UniProtKB-KW"/>
</dbReference>
<dbReference type="InterPro" id="IPR036514">
    <property type="entry name" value="SGNH_hydro_sf"/>
</dbReference>